<organism evidence="1 2">
    <name type="scientific">Naganishia friedmannii</name>
    <dbReference type="NCBI Taxonomy" id="89922"/>
    <lineage>
        <taxon>Eukaryota</taxon>
        <taxon>Fungi</taxon>
        <taxon>Dikarya</taxon>
        <taxon>Basidiomycota</taxon>
        <taxon>Agaricomycotina</taxon>
        <taxon>Tremellomycetes</taxon>
        <taxon>Filobasidiales</taxon>
        <taxon>Filobasidiaceae</taxon>
        <taxon>Naganishia</taxon>
    </lineage>
</organism>
<proteinExistence type="predicted"/>
<dbReference type="EMBL" id="JASBWT010000008">
    <property type="protein sequence ID" value="KAJ9102371.1"/>
    <property type="molecule type" value="Genomic_DNA"/>
</dbReference>
<sequence>MAPPIRTFMDVSIGDAPPNRVIFELFVNQVPKTVENFRALCTGEKGISRLSQQALHYKGSIVHRVIPGFMLQGGDFTKRNGTGGESIYGGTFADEDLSIPVDKEGLLVMANRGPDTNGSQFFITFAAAPHLNGKHCVFGKVVRGYEHVQAIENVQVDDRDRPLSPVTIVNCGELVLAKKAVEASSKAERKRRSESPSSARSRSGSPRRKRRSSSSSDTESGSDSEAERRHRRKRKERKSSKKKDGKKDKKDKDKLKGLVAGYEETEEELDARLEREEMERMNAAKQEKLERINKELEEQRASQPNSADVVIKGRGAMRYRDPERSNGGSGEQNRDFGRPRAYDGVPRPERRYQGQGRQDHHHHGEDRQGGAGNGFRDRDDRTTKDARDPLDRYPSRPDVEEKRRGDAAEGDWNAARKRTQMGRGDSRSPVRFTKASERSPSPALAPAPAPARPSLAAAVAAAAAAAAPSPPRRSVSPAPQPRRGEMLSDSEEEMEIDQE</sequence>
<name>A0ACC2VUS5_9TREE</name>
<evidence type="ECO:0000313" key="2">
    <source>
        <dbReference type="Proteomes" id="UP001227268"/>
    </source>
</evidence>
<protein>
    <submittedName>
        <fullName evidence="1">Uncharacterized protein</fullName>
    </submittedName>
</protein>
<gene>
    <name evidence="1" type="ORF">QFC21_002771</name>
</gene>
<dbReference type="Proteomes" id="UP001227268">
    <property type="component" value="Unassembled WGS sequence"/>
</dbReference>
<accession>A0ACC2VUS5</accession>
<keyword evidence="2" id="KW-1185">Reference proteome</keyword>
<comment type="caution">
    <text evidence="1">The sequence shown here is derived from an EMBL/GenBank/DDBJ whole genome shotgun (WGS) entry which is preliminary data.</text>
</comment>
<evidence type="ECO:0000313" key="1">
    <source>
        <dbReference type="EMBL" id="KAJ9102371.1"/>
    </source>
</evidence>
<reference evidence="1" key="1">
    <citation type="submission" date="2023-04" db="EMBL/GenBank/DDBJ databases">
        <title>Draft Genome sequencing of Naganishia species isolated from polar environments using Oxford Nanopore Technology.</title>
        <authorList>
            <person name="Leo P."/>
            <person name="Venkateswaran K."/>
        </authorList>
    </citation>
    <scope>NUCLEOTIDE SEQUENCE</scope>
    <source>
        <strain evidence="1">MNA-CCFEE 5423</strain>
    </source>
</reference>